<organism evidence="1 2">
    <name type="scientific">Brassica rapa subsp. trilocularis</name>
    <dbReference type="NCBI Taxonomy" id="1813537"/>
    <lineage>
        <taxon>Eukaryota</taxon>
        <taxon>Viridiplantae</taxon>
        <taxon>Streptophyta</taxon>
        <taxon>Embryophyta</taxon>
        <taxon>Tracheophyta</taxon>
        <taxon>Spermatophyta</taxon>
        <taxon>Magnoliopsida</taxon>
        <taxon>eudicotyledons</taxon>
        <taxon>Gunneridae</taxon>
        <taxon>Pentapetalae</taxon>
        <taxon>rosids</taxon>
        <taxon>malvids</taxon>
        <taxon>Brassicales</taxon>
        <taxon>Brassicaceae</taxon>
        <taxon>Brassiceae</taxon>
        <taxon>Brassica</taxon>
    </lineage>
</organism>
<comment type="caution">
    <text evidence="1">The sequence shown here is derived from an EMBL/GenBank/DDBJ whole genome shotgun (WGS) entry which is preliminary data.</text>
</comment>
<evidence type="ECO:0000313" key="1">
    <source>
        <dbReference type="EMBL" id="KAG5414163.1"/>
    </source>
</evidence>
<dbReference type="Proteomes" id="UP000823674">
    <property type="component" value="Chromosome A01"/>
</dbReference>
<proteinExistence type="predicted"/>
<protein>
    <submittedName>
        <fullName evidence="1">Uncharacterized protein</fullName>
    </submittedName>
</protein>
<accession>A0ABQ7NTN5</accession>
<sequence>MASSSGGVDAAWDATTRNCGIAGVIPLRETLAVQLAFYTMLSLVIFAELLCEYTTALTKIAAGIIHRRSNDHQRGIRIGCLSLPHPSSSPVPDFSTHLVDF</sequence>
<dbReference type="PANTHER" id="PTHR48242:SF4">
    <property type="entry name" value="(RAPE) HYPOTHETICAL PROTEIN"/>
    <property type="match status" value="1"/>
</dbReference>
<name>A0ABQ7NTN5_BRACM</name>
<dbReference type="PANTHER" id="PTHR48242">
    <property type="entry name" value="BNAA02G09820D PROTEIN"/>
    <property type="match status" value="1"/>
</dbReference>
<gene>
    <name evidence="1" type="primary">A01p020650.1_BraROA</name>
    <name evidence="1" type="ORF">IGI04_001730</name>
</gene>
<evidence type="ECO:0000313" key="2">
    <source>
        <dbReference type="Proteomes" id="UP000823674"/>
    </source>
</evidence>
<keyword evidence="2" id="KW-1185">Reference proteome</keyword>
<reference evidence="1 2" key="1">
    <citation type="submission" date="2021-03" db="EMBL/GenBank/DDBJ databases">
        <authorList>
            <person name="King G.J."/>
            <person name="Bancroft I."/>
            <person name="Baten A."/>
            <person name="Bloomfield J."/>
            <person name="Borpatragohain P."/>
            <person name="He Z."/>
            <person name="Irish N."/>
            <person name="Irwin J."/>
            <person name="Liu K."/>
            <person name="Mauleon R.P."/>
            <person name="Moore J."/>
            <person name="Morris R."/>
            <person name="Ostergaard L."/>
            <person name="Wang B."/>
            <person name="Wells R."/>
        </authorList>
    </citation>
    <scope>NUCLEOTIDE SEQUENCE [LARGE SCALE GENOMIC DNA]</scope>
    <source>
        <strain evidence="1">R-o-18</strain>
        <tissue evidence="1">Leaf</tissue>
    </source>
</reference>
<dbReference type="EMBL" id="JADBGQ010000001">
    <property type="protein sequence ID" value="KAG5414163.1"/>
    <property type="molecule type" value="Genomic_DNA"/>
</dbReference>